<sequence>MFDEYFNPSSSVVSPVPVAIAGAPRAVKIAATPSSTTIDQDAPSSSTSSTNQQQQSSIILQGVEEPIPNAHFDDPCHEPLYDVSTSQESSSNVLSSHFPFELIGKWTKDHPLANLIGNPSGSVSTRKQLKIDAMVLKNKARLVAQGFRQEEGIEFKESFTPIARIEAISILVANTANKNMTIYQMDVKMAFLNGELMEEVYVSKPE</sequence>
<protein>
    <submittedName>
        <fullName evidence="3">Retrovirus-related pol polyprotein from transposon TNT 1-94</fullName>
    </submittedName>
</protein>
<evidence type="ECO:0000256" key="1">
    <source>
        <dbReference type="SAM" id="MobiDB-lite"/>
    </source>
</evidence>
<keyword evidence="4" id="KW-1185">Reference proteome</keyword>
<evidence type="ECO:0000259" key="2">
    <source>
        <dbReference type="Pfam" id="PF07727"/>
    </source>
</evidence>
<evidence type="ECO:0000313" key="4">
    <source>
        <dbReference type="Proteomes" id="UP001151760"/>
    </source>
</evidence>
<dbReference type="InterPro" id="IPR013103">
    <property type="entry name" value="RVT_2"/>
</dbReference>
<reference evidence="3" key="1">
    <citation type="journal article" date="2022" name="Int. J. Mol. Sci.">
        <title>Draft Genome of Tanacetum Coccineum: Genomic Comparison of Closely Related Tanacetum-Family Plants.</title>
        <authorList>
            <person name="Yamashiro T."/>
            <person name="Shiraishi A."/>
            <person name="Nakayama K."/>
            <person name="Satake H."/>
        </authorList>
    </citation>
    <scope>NUCLEOTIDE SEQUENCE</scope>
</reference>
<dbReference type="Proteomes" id="UP001151760">
    <property type="component" value="Unassembled WGS sequence"/>
</dbReference>
<feature type="compositionally biased region" description="Polar residues" evidence="1">
    <location>
        <begin position="34"/>
        <end position="43"/>
    </location>
</feature>
<dbReference type="EMBL" id="BQNB010009159">
    <property type="protein sequence ID" value="GJS59583.1"/>
    <property type="molecule type" value="Genomic_DNA"/>
</dbReference>
<dbReference type="Pfam" id="PF07727">
    <property type="entry name" value="RVT_2"/>
    <property type="match status" value="1"/>
</dbReference>
<feature type="domain" description="Reverse transcriptase Ty1/copia-type" evidence="2">
    <location>
        <begin position="130"/>
        <end position="205"/>
    </location>
</feature>
<organism evidence="3 4">
    <name type="scientific">Tanacetum coccineum</name>
    <dbReference type="NCBI Taxonomy" id="301880"/>
    <lineage>
        <taxon>Eukaryota</taxon>
        <taxon>Viridiplantae</taxon>
        <taxon>Streptophyta</taxon>
        <taxon>Embryophyta</taxon>
        <taxon>Tracheophyta</taxon>
        <taxon>Spermatophyta</taxon>
        <taxon>Magnoliopsida</taxon>
        <taxon>eudicotyledons</taxon>
        <taxon>Gunneridae</taxon>
        <taxon>Pentapetalae</taxon>
        <taxon>asterids</taxon>
        <taxon>campanulids</taxon>
        <taxon>Asterales</taxon>
        <taxon>Asteraceae</taxon>
        <taxon>Asteroideae</taxon>
        <taxon>Anthemideae</taxon>
        <taxon>Anthemidinae</taxon>
        <taxon>Tanacetum</taxon>
    </lineage>
</organism>
<feature type="compositionally biased region" description="Low complexity" evidence="1">
    <location>
        <begin position="44"/>
        <end position="57"/>
    </location>
</feature>
<gene>
    <name evidence="3" type="ORF">Tco_0654367</name>
</gene>
<reference evidence="3" key="2">
    <citation type="submission" date="2022-01" db="EMBL/GenBank/DDBJ databases">
        <authorList>
            <person name="Yamashiro T."/>
            <person name="Shiraishi A."/>
            <person name="Satake H."/>
            <person name="Nakayama K."/>
        </authorList>
    </citation>
    <scope>NUCLEOTIDE SEQUENCE</scope>
</reference>
<accession>A0ABQ4X3E6</accession>
<name>A0ABQ4X3E6_9ASTR</name>
<feature type="region of interest" description="Disordered" evidence="1">
    <location>
        <begin position="34"/>
        <end position="57"/>
    </location>
</feature>
<evidence type="ECO:0000313" key="3">
    <source>
        <dbReference type="EMBL" id="GJS59583.1"/>
    </source>
</evidence>
<comment type="caution">
    <text evidence="3">The sequence shown here is derived from an EMBL/GenBank/DDBJ whole genome shotgun (WGS) entry which is preliminary data.</text>
</comment>
<proteinExistence type="predicted"/>